<accession>Q0QWG2</accession>
<dbReference type="EMBL" id="DQ196073">
    <property type="protein sequence ID" value="ABA29653.1"/>
    <property type="molecule type" value="mRNA"/>
</dbReference>
<dbReference type="InterPro" id="IPR000834">
    <property type="entry name" value="Peptidase_M14"/>
</dbReference>
<evidence type="ECO:0000256" key="12">
    <source>
        <dbReference type="PROSITE-ProRule" id="PRU01379"/>
    </source>
</evidence>
<evidence type="ECO:0000256" key="2">
    <source>
        <dbReference type="ARBA" id="ARBA00005988"/>
    </source>
</evidence>
<keyword evidence="5" id="KW-0479">Metal-binding</keyword>
<dbReference type="FunFam" id="3.30.70.340:FF:000002">
    <property type="entry name" value="Carboxypeptidase A"/>
    <property type="match status" value="1"/>
</dbReference>
<keyword evidence="10" id="KW-1015">Disulfide bond</keyword>
<keyword evidence="6 13" id="KW-0732">Signal</keyword>
<protein>
    <recommendedName>
        <fullName evidence="11">Zinc carboxypeptidase A 1</fullName>
    </recommendedName>
</protein>
<dbReference type="PANTHER" id="PTHR11705">
    <property type="entry name" value="PROTEASE FAMILY M14 CARBOXYPEPTIDASE A,B"/>
    <property type="match status" value="1"/>
</dbReference>
<dbReference type="GO" id="GO:0008270">
    <property type="term" value="F:zinc ion binding"/>
    <property type="evidence" value="ECO:0007669"/>
    <property type="project" value="InterPro"/>
</dbReference>
<organism evidence="15">
    <name type="scientific">Mayetiola destructor</name>
    <name type="common">Hessian fly</name>
    <dbReference type="NCBI Taxonomy" id="39758"/>
    <lineage>
        <taxon>Eukaryota</taxon>
        <taxon>Metazoa</taxon>
        <taxon>Ecdysozoa</taxon>
        <taxon>Arthropoda</taxon>
        <taxon>Hexapoda</taxon>
        <taxon>Insecta</taxon>
        <taxon>Pterygota</taxon>
        <taxon>Neoptera</taxon>
        <taxon>Endopterygota</taxon>
        <taxon>Diptera</taxon>
        <taxon>Nematocera</taxon>
        <taxon>Sciaroidea</taxon>
        <taxon>Cecidomyiidae</taxon>
        <taxon>Mayetiola</taxon>
    </lineage>
</organism>
<evidence type="ECO:0000256" key="7">
    <source>
        <dbReference type="ARBA" id="ARBA00022801"/>
    </source>
</evidence>
<dbReference type="PRINTS" id="PR00765">
    <property type="entry name" value="CRBOXYPTASEA"/>
</dbReference>
<dbReference type="GO" id="GO:0005615">
    <property type="term" value="C:extracellular space"/>
    <property type="evidence" value="ECO:0007669"/>
    <property type="project" value="TreeGrafter"/>
</dbReference>
<dbReference type="BRENDA" id="3.4.17.1">
    <property type="organism ID" value="8687"/>
</dbReference>
<dbReference type="InterPro" id="IPR036990">
    <property type="entry name" value="M14A-like_propep"/>
</dbReference>
<feature type="active site" description="Proton donor/acceptor" evidence="12">
    <location>
        <position position="372"/>
    </location>
</feature>
<dbReference type="SUPFAM" id="SSF54897">
    <property type="entry name" value="Protease propeptides/inhibitors"/>
    <property type="match status" value="1"/>
</dbReference>
<dbReference type="Gene3D" id="3.30.70.340">
    <property type="entry name" value="Metallocarboxypeptidase-like"/>
    <property type="match status" value="1"/>
</dbReference>
<dbReference type="FunFam" id="3.40.630.10:FF:000084">
    <property type="entry name" value="Carboxypeptidase B2"/>
    <property type="match status" value="1"/>
</dbReference>
<keyword evidence="7" id="KW-0378">Hydrolase</keyword>
<comment type="similarity">
    <text evidence="2 12">Belongs to the peptidase M14 family.</text>
</comment>
<keyword evidence="3 15" id="KW-0121">Carboxypeptidase</keyword>
<dbReference type="SMART" id="SM00631">
    <property type="entry name" value="Zn_pept"/>
    <property type="match status" value="1"/>
</dbReference>
<feature type="chain" id="PRO_5004175944" description="Zinc carboxypeptidase A 1" evidence="13">
    <location>
        <begin position="19"/>
        <end position="412"/>
    </location>
</feature>
<evidence type="ECO:0000256" key="4">
    <source>
        <dbReference type="ARBA" id="ARBA00022670"/>
    </source>
</evidence>
<evidence type="ECO:0000256" key="8">
    <source>
        <dbReference type="ARBA" id="ARBA00022833"/>
    </source>
</evidence>
<dbReference type="GO" id="GO:0004181">
    <property type="term" value="F:metallocarboxypeptidase activity"/>
    <property type="evidence" value="ECO:0007669"/>
    <property type="project" value="InterPro"/>
</dbReference>
<evidence type="ECO:0000256" key="1">
    <source>
        <dbReference type="ARBA" id="ARBA00001947"/>
    </source>
</evidence>
<dbReference type="Pfam" id="PF00246">
    <property type="entry name" value="Peptidase_M14"/>
    <property type="match status" value="1"/>
</dbReference>
<dbReference type="GO" id="GO:0006508">
    <property type="term" value="P:proteolysis"/>
    <property type="evidence" value="ECO:0007669"/>
    <property type="project" value="UniProtKB-KW"/>
</dbReference>
<feature type="signal peptide" evidence="13">
    <location>
        <begin position="1"/>
        <end position="18"/>
    </location>
</feature>
<evidence type="ECO:0000256" key="5">
    <source>
        <dbReference type="ARBA" id="ARBA00022723"/>
    </source>
</evidence>
<dbReference type="AlphaFoldDB" id="Q0QWG2"/>
<dbReference type="InterPro" id="IPR003146">
    <property type="entry name" value="M14A_act_pep"/>
</dbReference>
<evidence type="ECO:0000256" key="10">
    <source>
        <dbReference type="ARBA" id="ARBA00023157"/>
    </source>
</evidence>
<dbReference type="Gene3D" id="3.40.630.10">
    <property type="entry name" value="Zn peptidases"/>
    <property type="match status" value="1"/>
</dbReference>
<keyword evidence="9" id="KW-0482">Metalloprotease</keyword>
<evidence type="ECO:0000256" key="9">
    <source>
        <dbReference type="ARBA" id="ARBA00023049"/>
    </source>
</evidence>
<reference evidence="15" key="1">
    <citation type="journal article" date="2006" name="Insect Biochem. Mol. Biol.">
        <title>Cloning and characterization of cDNAS encoding carboxypeptidase-like proteins from the gut of Hessian fly larvae [Mayetiola destructor (Say)].</title>
        <authorList>
            <person name="Liu X."/>
            <person name="Fellers J.P."/>
            <person name="Zhu Y.C."/>
            <person name="Mutti N.S."/>
            <person name="El-Bouhssini M."/>
            <person name="Chen M.S."/>
        </authorList>
    </citation>
    <scope>NUCLEOTIDE SEQUENCE</scope>
</reference>
<keyword evidence="8" id="KW-0862">Zinc</keyword>
<evidence type="ECO:0000259" key="14">
    <source>
        <dbReference type="PROSITE" id="PS52035"/>
    </source>
</evidence>
<comment type="cofactor">
    <cofactor evidence="1">
        <name>Zn(2+)</name>
        <dbReference type="ChEBI" id="CHEBI:29105"/>
    </cofactor>
</comment>
<sequence>MLKLVLLIFVIYFVSISCEKARFDNYRVYRVWIENQEQLELLQELESNQDGLSFFDLPIPSRNSAEIVVPPHKFADIADLFDKHNMKSEIKISNLQSLIDEEQPQIASRATYGWKSYYDLPNIYNWLDQMLEEFPNVLTNYNFGCSYENRTLRAVKLSHKAGNPTIFIESTIHSREWITVATSTYLLNELLTSNDEEVKKWQRATIGFSFLCSMLTAMHTRILATRLWRKTRQPHTSVCIGADPNRNFDFHHAEVGASKNPCAETYAGPKPFSEPEVLALSEFLRTIDNLKLYISFHLYSQLLLFPYGFSKEHAVNHNDLSKIGKKTKEAIVKRFDTQYVVGNIAEAIYLASGSSIDWVYAKLNVPLTYTFEFRDKGRYGFILPPNQIIPNSLEVLDGLKAMVREAQNLKYL</sequence>
<name>Q0QWG2_MAYDE</name>
<dbReference type="PROSITE" id="PS52035">
    <property type="entry name" value="PEPTIDASE_M14"/>
    <property type="match status" value="1"/>
</dbReference>
<dbReference type="PROSITE" id="PS00132">
    <property type="entry name" value="CARBOXYPEPT_ZN_1"/>
    <property type="match status" value="1"/>
</dbReference>
<dbReference type="SUPFAM" id="SSF53187">
    <property type="entry name" value="Zn-dependent exopeptidases"/>
    <property type="match status" value="1"/>
</dbReference>
<dbReference type="PANTHER" id="PTHR11705:SF153">
    <property type="entry name" value="ZINC CARBOXYPEPTIDASE A 1-LIKE PROTEIN"/>
    <property type="match status" value="1"/>
</dbReference>
<evidence type="ECO:0000256" key="13">
    <source>
        <dbReference type="SAM" id="SignalP"/>
    </source>
</evidence>
<dbReference type="Pfam" id="PF02244">
    <property type="entry name" value="Propep_M14"/>
    <property type="match status" value="1"/>
</dbReference>
<dbReference type="PROSITE" id="PS51257">
    <property type="entry name" value="PROKAR_LIPOPROTEIN"/>
    <property type="match status" value="1"/>
</dbReference>
<keyword evidence="4" id="KW-0645">Protease</keyword>
<feature type="domain" description="Peptidase M14" evidence="14">
    <location>
        <begin position="116"/>
        <end position="406"/>
    </location>
</feature>
<proteinExistence type="evidence at transcript level"/>
<evidence type="ECO:0000313" key="15">
    <source>
        <dbReference type="EMBL" id="ABA29653.1"/>
    </source>
</evidence>
<evidence type="ECO:0000256" key="11">
    <source>
        <dbReference type="ARBA" id="ARBA00069039"/>
    </source>
</evidence>
<dbReference type="InterPro" id="IPR057246">
    <property type="entry name" value="CARBOXYPEPT_ZN_1"/>
</dbReference>
<evidence type="ECO:0000256" key="3">
    <source>
        <dbReference type="ARBA" id="ARBA00022645"/>
    </source>
</evidence>
<evidence type="ECO:0000256" key="6">
    <source>
        <dbReference type="ARBA" id="ARBA00022729"/>
    </source>
</evidence>